<dbReference type="InterPro" id="IPR011547">
    <property type="entry name" value="SLC26A/SulP_dom"/>
</dbReference>
<name>A0A9W7E0X6_9STRA</name>
<comment type="subcellular location">
    <subcellularLocation>
        <location evidence="1">Membrane</location>
        <topology evidence="1">Multi-pass membrane protein</topology>
    </subcellularLocation>
</comment>
<keyword evidence="2 5" id="KW-0812">Transmembrane</keyword>
<evidence type="ECO:0000256" key="3">
    <source>
        <dbReference type="ARBA" id="ARBA00022989"/>
    </source>
</evidence>
<dbReference type="InterPro" id="IPR052706">
    <property type="entry name" value="Membrane-Transporter-like"/>
</dbReference>
<sequence>MLAHSKSNLLSALFCQLPNYMCYSNSIAYAKSGGRGEASSLFIVLLTALLFLYGSPLVAGIPRAMAGTLLIHVGVDLFLEGVEVRGWTRAS</sequence>
<proteinExistence type="predicted"/>
<dbReference type="GO" id="GO:0016020">
    <property type="term" value="C:membrane"/>
    <property type="evidence" value="ECO:0007669"/>
    <property type="project" value="UniProtKB-SubCell"/>
</dbReference>
<evidence type="ECO:0000256" key="2">
    <source>
        <dbReference type="ARBA" id="ARBA00022692"/>
    </source>
</evidence>
<dbReference type="PANTHER" id="PTHR43310:SF4">
    <property type="entry name" value="AFR304WP"/>
    <property type="match status" value="1"/>
</dbReference>
<accession>A0A9W7E0X6</accession>
<dbReference type="AlphaFoldDB" id="A0A9W7E0X6"/>
<keyword evidence="4 5" id="KW-0472">Membrane</keyword>
<evidence type="ECO:0000256" key="5">
    <source>
        <dbReference type="SAM" id="Phobius"/>
    </source>
</evidence>
<protein>
    <recommendedName>
        <fullName evidence="6">SLC26A/SulP transporter domain-containing protein</fullName>
    </recommendedName>
</protein>
<dbReference type="Pfam" id="PF00916">
    <property type="entry name" value="Sulfate_transp"/>
    <property type="match status" value="1"/>
</dbReference>
<dbReference type="EMBL" id="BRXZ01002427">
    <property type="protein sequence ID" value="GMH61863.1"/>
    <property type="molecule type" value="Genomic_DNA"/>
</dbReference>
<keyword evidence="8" id="KW-1185">Reference proteome</keyword>
<organism evidence="7 8">
    <name type="scientific">Triparma retinervis</name>
    <dbReference type="NCBI Taxonomy" id="2557542"/>
    <lineage>
        <taxon>Eukaryota</taxon>
        <taxon>Sar</taxon>
        <taxon>Stramenopiles</taxon>
        <taxon>Ochrophyta</taxon>
        <taxon>Bolidophyceae</taxon>
        <taxon>Parmales</taxon>
        <taxon>Triparmaceae</taxon>
        <taxon>Triparma</taxon>
    </lineage>
</organism>
<keyword evidence="3 5" id="KW-1133">Transmembrane helix</keyword>
<reference evidence="7" key="1">
    <citation type="submission" date="2022-07" db="EMBL/GenBank/DDBJ databases">
        <title>Genome analysis of Parmales, a sister group of diatoms, reveals the evolutionary specialization of diatoms from phago-mixotrophs to photoautotrophs.</title>
        <authorList>
            <person name="Ban H."/>
            <person name="Sato S."/>
            <person name="Yoshikawa S."/>
            <person name="Kazumasa Y."/>
            <person name="Nakamura Y."/>
            <person name="Ichinomiya M."/>
            <person name="Saitoh K."/>
            <person name="Sato N."/>
            <person name="Blanc-Mathieu R."/>
            <person name="Endo H."/>
            <person name="Kuwata A."/>
            <person name="Ogata H."/>
        </authorList>
    </citation>
    <scope>NUCLEOTIDE SEQUENCE</scope>
</reference>
<comment type="caution">
    <text evidence="7">The sequence shown here is derived from an EMBL/GenBank/DDBJ whole genome shotgun (WGS) entry which is preliminary data.</text>
</comment>
<dbReference type="Proteomes" id="UP001165082">
    <property type="component" value="Unassembled WGS sequence"/>
</dbReference>
<dbReference type="OrthoDB" id="44793at2759"/>
<evidence type="ECO:0000259" key="6">
    <source>
        <dbReference type="Pfam" id="PF00916"/>
    </source>
</evidence>
<evidence type="ECO:0000256" key="4">
    <source>
        <dbReference type="ARBA" id="ARBA00023136"/>
    </source>
</evidence>
<dbReference type="PANTHER" id="PTHR43310">
    <property type="entry name" value="SULFATE TRANSPORTER YBAR-RELATED"/>
    <property type="match status" value="1"/>
</dbReference>
<feature type="domain" description="SLC26A/SulP transporter" evidence="6">
    <location>
        <begin position="1"/>
        <end position="80"/>
    </location>
</feature>
<evidence type="ECO:0000256" key="1">
    <source>
        <dbReference type="ARBA" id="ARBA00004141"/>
    </source>
</evidence>
<evidence type="ECO:0000313" key="7">
    <source>
        <dbReference type="EMBL" id="GMH61863.1"/>
    </source>
</evidence>
<feature type="transmembrane region" description="Helical" evidence="5">
    <location>
        <begin position="40"/>
        <end position="61"/>
    </location>
</feature>
<evidence type="ECO:0000313" key="8">
    <source>
        <dbReference type="Proteomes" id="UP001165082"/>
    </source>
</evidence>
<gene>
    <name evidence="7" type="ORF">TrRE_jg12277</name>
</gene>